<reference evidence="2" key="1">
    <citation type="submission" date="2020-08" db="EMBL/GenBank/DDBJ databases">
        <title>Functional genomics of gut bacteria from endangered species of beetles.</title>
        <authorList>
            <person name="Carlos-Shanley C."/>
        </authorList>
    </citation>
    <scope>NUCLEOTIDE SEQUENCE [LARGE SCALE GENOMIC DNA]</scope>
    <source>
        <strain evidence="2">S00060</strain>
    </source>
</reference>
<keyword evidence="1" id="KW-0472">Membrane</keyword>
<keyword evidence="1" id="KW-0812">Transmembrane</keyword>
<organism evidence="2 3">
    <name type="scientific">Priestia aryabhattai</name>
    <name type="common">Bacillus aryabhattai</name>
    <dbReference type="NCBI Taxonomy" id="412384"/>
    <lineage>
        <taxon>Bacteria</taxon>
        <taxon>Bacillati</taxon>
        <taxon>Bacillota</taxon>
        <taxon>Bacilli</taxon>
        <taxon>Bacillales</taxon>
        <taxon>Bacillaceae</taxon>
        <taxon>Priestia</taxon>
    </lineage>
</organism>
<evidence type="ECO:0000313" key="2">
    <source>
        <dbReference type="EMBL" id="MBA9037196.1"/>
    </source>
</evidence>
<gene>
    <name evidence="2" type="ORF">HNP21_000285</name>
</gene>
<proteinExistence type="predicted"/>
<dbReference type="Pfam" id="PF13346">
    <property type="entry name" value="ABC2_membrane_5"/>
    <property type="match status" value="1"/>
</dbReference>
<feature type="transmembrane region" description="Helical" evidence="1">
    <location>
        <begin position="191"/>
        <end position="212"/>
    </location>
</feature>
<sequence>MRGLLLTNYYLIHRSFLTYTALAIVISAVIFYFADPSFYRIIAMLIILLMAMPALEVIKLESKTGYDKYVLTLPVSRKNVVQSHYVFYFLIVVSGTILSYGVFSMYSLISKSAVEDIVNIVSFGTFIVLFAGALAYPLLYVFGAEKSDGIVLGGGMGGLFVAIALQGAVGYFVEILAASSLPIASSLHVPILYTLFGMVMYIASYFIALSIYREREF</sequence>
<dbReference type="InterPro" id="IPR025699">
    <property type="entry name" value="ABC2_memb-like"/>
</dbReference>
<dbReference type="PANTHER" id="PTHR41309:SF2">
    <property type="entry name" value="MEMBRANE PROTEIN"/>
    <property type="match status" value="1"/>
</dbReference>
<comment type="caution">
    <text evidence="2">The sequence shown here is derived from an EMBL/GenBank/DDBJ whole genome shotgun (WGS) entry which is preliminary data.</text>
</comment>
<feature type="transmembrane region" description="Helical" evidence="1">
    <location>
        <begin position="149"/>
        <end position="171"/>
    </location>
</feature>
<dbReference type="EMBL" id="JACJHT010000001">
    <property type="protein sequence ID" value="MBA9037196.1"/>
    <property type="molecule type" value="Genomic_DNA"/>
</dbReference>
<dbReference type="PANTHER" id="PTHR41309">
    <property type="entry name" value="MEMBRANE PROTEIN-RELATED"/>
    <property type="match status" value="1"/>
</dbReference>
<dbReference type="RefSeq" id="WP_097812271.1">
    <property type="nucleotide sequence ID" value="NZ_JACJHT010000001.1"/>
</dbReference>
<feature type="transmembrane region" description="Helical" evidence="1">
    <location>
        <begin position="12"/>
        <end position="32"/>
    </location>
</feature>
<feature type="transmembrane region" description="Helical" evidence="1">
    <location>
        <begin position="120"/>
        <end position="142"/>
    </location>
</feature>
<dbReference type="AlphaFoldDB" id="A0A7W3N696"/>
<keyword evidence="3" id="KW-1185">Reference proteome</keyword>
<keyword evidence="1" id="KW-1133">Transmembrane helix</keyword>
<protein>
    <submittedName>
        <fullName evidence="2">ABC-type transport system involved in multi-copper enzyme maturation permease subunit</fullName>
    </submittedName>
</protein>
<accession>A0A7W3N696</accession>
<dbReference type="Proteomes" id="UP000543174">
    <property type="component" value="Unassembled WGS sequence"/>
</dbReference>
<evidence type="ECO:0000256" key="1">
    <source>
        <dbReference type="SAM" id="Phobius"/>
    </source>
</evidence>
<evidence type="ECO:0000313" key="3">
    <source>
        <dbReference type="Proteomes" id="UP000543174"/>
    </source>
</evidence>
<feature type="transmembrane region" description="Helical" evidence="1">
    <location>
        <begin position="85"/>
        <end position="108"/>
    </location>
</feature>
<feature type="transmembrane region" description="Helical" evidence="1">
    <location>
        <begin position="38"/>
        <end position="58"/>
    </location>
</feature>
<name>A0A7W3N696_PRIAR</name>